<dbReference type="SUPFAM" id="SSF64182">
    <property type="entry name" value="DHH phosphoesterases"/>
    <property type="match status" value="1"/>
</dbReference>
<evidence type="ECO:0000259" key="1">
    <source>
        <dbReference type="Pfam" id="PF01368"/>
    </source>
</evidence>
<dbReference type="InterPro" id="IPR003156">
    <property type="entry name" value="DHHA1_dom"/>
</dbReference>
<comment type="caution">
    <text evidence="3">The sequence shown here is derived from an EMBL/GenBank/DDBJ whole genome shotgun (WGS) entry which is preliminary data.</text>
</comment>
<feature type="domain" description="DDH" evidence="1">
    <location>
        <begin position="21"/>
        <end position="174"/>
    </location>
</feature>
<feature type="domain" description="DHHA1" evidence="2">
    <location>
        <begin position="251"/>
        <end position="336"/>
    </location>
</feature>
<dbReference type="PANTHER" id="PTHR47618">
    <property type="entry name" value="BIFUNCTIONAL OLIGORIBONUCLEASE AND PAP PHOSPHATASE NRNA"/>
    <property type="match status" value="1"/>
</dbReference>
<accession>A0ABN1MSR7</accession>
<dbReference type="Gene3D" id="3.10.310.30">
    <property type="match status" value="1"/>
</dbReference>
<dbReference type="EMBL" id="BAAAFH010000022">
    <property type="protein sequence ID" value="GAA0876345.1"/>
    <property type="molecule type" value="Genomic_DNA"/>
</dbReference>
<protein>
    <submittedName>
        <fullName evidence="3">Bifunctional oligoribonuclease/PAP phosphatase NrnA</fullName>
    </submittedName>
</protein>
<dbReference type="Gene3D" id="3.90.1640.10">
    <property type="entry name" value="inorganic pyrophosphatase (n-terminal core)"/>
    <property type="match status" value="1"/>
</dbReference>
<dbReference type="Pfam" id="PF02272">
    <property type="entry name" value="DHHA1"/>
    <property type="match status" value="1"/>
</dbReference>
<dbReference type="PANTHER" id="PTHR47618:SF1">
    <property type="entry name" value="BIFUNCTIONAL OLIGORIBONUCLEASE AND PAP PHOSPHATASE NRNA"/>
    <property type="match status" value="1"/>
</dbReference>
<proteinExistence type="predicted"/>
<dbReference type="InterPro" id="IPR001667">
    <property type="entry name" value="DDH_dom"/>
</dbReference>
<keyword evidence="4" id="KW-1185">Reference proteome</keyword>
<gene>
    <name evidence="3" type="ORF">GCM10009118_27550</name>
</gene>
<dbReference type="InterPro" id="IPR051319">
    <property type="entry name" value="Oligoribo/pAp-PDE_c-di-AMP_PDE"/>
</dbReference>
<sequence length="338" mass="37730">MSIFNAENSLRFLKEVEAANNIVITAHKSPDGDSIGSSLGMYFFLQSLGIDSCICHPDPAPDFLSWLTGADQVHSWQQENEFAKELFANADLVIHLDFNAPGRVGEDMRPALEEATAKKIMIDHHLDPDKDFFDLSYSDPSCCSTSQMIAELIIASGHEDKLNNLIGTPLYCGIMTDTGSFRFPSTKPETHEIIAKLIRAGVKQYEVHENVYDTNTIDRIKLRGYALAEKMEIWEDLDTAVISLTEEEMKRFNYKKGDTEGLVNVALSIVGMKRAAYFSESEGYIKISFRSKGEDNPVNEIAAKYFNGGGHKNAAGGRWDLPIESAVERFKKALKNEI</sequence>
<reference evidence="3 4" key="1">
    <citation type="journal article" date="2019" name="Int. J. Syst. Evol. Microbiol.">
        <title>The Global Catalogue of Microorganisms (GCM) 10K type strain sequencing project: providing services to taxonomists for standard genome sequencing and annotation.</title>
        <authorList>
            <consortium name="The Broad Institute Genomics Platform"/>
            <consortium name="The Broad Institute Genome Sequencing Center for Infectious Disease"/>
            <person name="Wu L."/>
            <person name="Ma J."/>
        </authorList>
    </citation>
    <scope>NUCLEOTIDE SEQUENCE [LARGE SCALE GENOMIC DNA]</scope>
    <source>
        <strain evidence="3 4">JCM 16083</strain>
    </source>
</reference>
<evidence type="ECO:0000313" key="3">
    <source>
        <dbReference type="EMBL" id="GAA0876345.1"/>
    </source>
</evidence>
<dbReference type="Pfam" id="PF01368">
    <property type="entry name" value="DHH"/>
    <property type="match status" value="1"/>
</dbReference>
<dbReference type="Proteomes" id="UP001501126">
    <property type="component" value="Unassembled WGS sequence"/>
</dbReference>
<evidence type="ECO:0000313" key="4">
    <source>
        <dbReference type="Proteomes" id="UP001501126"/>
    </source>
</evidence>
<name>A0ABN1MSR7_9FLAO</name>
<dbReference type="InterPro" id="IPR038763">
    <property type="entry name" value="DHH_sf"/>
</dbReference>
<organism evidence="3 4">
    <name type="scientific">Wandonia haliotis</name>
    <dbReference type="NCBI Taxonomy" id="574963"/>
    <lineage>
        <taxon>Bacteria</taxon>
        <taxon>Pseudomonadati</taxon>
        <taxon>Bacteroidota</taxon>
        <taxon>Flavobacteriia</taxon>
        <taxon>Flavobacteriales</taxon>
        <taxon>Crocinitomicaceae</taxon>
        <taxon>Wandonia</taxon>
    </lineage>
</organism>
<evidence type="ECO:0000259" key="2">
    <source>
        <dbReference type="Pfam" id="PF02272"/>
    </source>
</evidence>
<dbReference type="RefSeq" id="WP_343788973.1">
    <property type="nucleotide sequence ID" value="NZ_BAAAFH010000022.1"/>
</dbReference>